<dbReference type="Pfam" id="PF00568">
    <property type="entry name" value="WH1"/>
    <property type="match status" value="1"/>
</dbReference>
<dbReference type="AlphaFoldDB" id="A0A914W830"/>
<dbReference type="InterPro" id="IPR000697">
    <property type="entry name" value="WH1/EVH1_dom"/>
</dbReference>
<dbReference type="FunFam" id="2.30.29.30:FF:000130">
    <property type="entry name" value="neural Wiskott-Aldrich syndrome protein"/>
    <property type="match status" value="1"/>
</dbReference>
<dbReference type="PROSITE" id="PS50229">
    <property type="entry name" value="WH1"/>
    <property type="match status" value="1"/>
</dbReference>
<evidence type="ECO:0000259" key="1">
    <source>
        <dbReference type="PROSITE" id="PS50229"/>
    </source>
</evidence>
<dbReference type="Proteomes" id="UP000887566">
    <property type="component" value="Unplaced"/>
</dbReference>
<dbReference type="WBParaSite" id="PSAMB.scaffold3420size18347.g21378.t1">
    <property type="protein sequence ID" value="PSAMB.scaffold3420size18347.g21378.t1"/>
    <property type="gene ID" value="PSAMB.scaffold3420size18347.g21378"/>
</dbReference>
<dbReference type="Gene3D" id="2.30.29.30">
    <property type="entry name" value="Pleckstrin-homology domain (PH domain)/Phosphotyrosine-binding domain (PTB)"/>
    <property type="match status" value="1"/>
</dbReference>
<keyword evidence="2" id="KW-1185">Reference proteome</keyword>
<dbReference type="SMART" id="SM00461">
    <property type="entry name" value="WH1"/>
    <property type="match status" value="1"/>
</dbReference>
<evidence type="ECO:0000313" key="2">
    <source>
        <dbReference type="Proteomes" id="UP000887566"/>
    </source>
</evidence>
<accession>A0A914W830</accession>
<dbReference type="InterPro" id="IPR033927">
    <property type="entry name" value="WASPfam_EVH1"/>
</dbReference>
<dbReference type="CDD" id="cd01205">
    <property type="entry name" value="EVH1_WASP-like"/>
    <property type="match status" value="1"/>
</dbReference>
<protein>
    <submittedName>
        <fullName evidence="3">WH1 domain-containing protein</fullName>
    </submittedName>
</protein>
<proteinExistence type="predicted"/>
<dbReference type="SUPFAM" id="SSF50729">
    <property type="entry name" value="PH domain-like"/>
    <property type="match status" value="1"/>
</dbReference>
<organism evidence="2 3">
    <name type="scientific">Plectus sambesii</name>
    <dbReference type="NCBI Taxonomy" id="2011161"/>
    <lineage>
        <taxon>Eukaryota</taxon>
        <taxon>Metazoa</taxon>
        <taxon>Ecdysozoa</taxon>
        <taxon>Nematoda</taxon>
        <taxon>Chromadorea</taxon>
        <taxon>Plectida</taxon>
        <taxon>Plectina</taxon>
        <taxon>Plectoidea</taxon>
        <taxon>Plectidae</taxon>
        <taxon>Plectus</taxon>
    </lineage>
</organism>
<feature type="domain" description="WH1" evidence="1">
    <location>
        <begin position="31"/>
        <end position="139"/>
    </location>
</feature>
<dbReference type="InterPro" id="IPR011993">
    <property type="entry name" value="PH-like_dom_sf"/>
</dbReference>
<name>A0A914W830_9BILA</name>
<sequence>MASSGRKREKPPNKGSELLDSAENHSFFNMLGKNCVSLASGVTQLLAAEPPNLRQWTKKCTGVVALVKDYSNRAYYLRLYDLQHGQLWEQKLYINFRVYDATAELLTFEGDDCVFGLNFCSREEARNFKYHIDKRNETEQKASLCLVSTTVVMDGFSIFTNIRGLIKPFLVPARLFHTIRGEERGGGGDLLGSRTERARSRANTRNNRELRVAPAFQRLLEYSSRLVQAATGYIYGTRFSPGAAVDDSLSCFSVKRWPSVHSEEWGVEVATGKSLGSLEADLLPFLSFHSIPPQLGSMFLVVSRDPSDRSYRFTTYGFREKWSQRPALPTISRSPSLFSDSPTWRRRFYGESSTSWPSPPQTR</sequence>
<evidence type="ECO:0000313" key="3">
    <source>
        <dbReference type="WBParaSite" id="PSAMB.scaffold3420size18347.g21378.t1"/>
    </source>
</evidence>
<reference evidence="3" key="1">
    <citation type="submission" date="2022-11" db="UniProtKB">
        <authorList>
            <consortium name="WormBaseParasite"/>
        </authorList>
    </citation>
    <scope>IDENTIFICATION</scope>
</reference>